<keyword evidence="1" id="KW-0547">Nucleotide-binding</keyword>
<reference evidence="3 4" key="1">
    <citation type="submission" date="2016-06" db="EMBL/GenBank/DDBJ databases">
        <title>Genome of Rhinopithecus bieti.</title>
        <authorList>
            <person name="Wu"/>
            <person name="C.-I. and Zhang"/>
            <person name="Y."/>
        </authorList>
    </citation>
    <scope>NUCLEOTIDE SEQUENCE</scope>
</reference>
<dbReference type="GO" id="GO:0046854">
    <property type="term" value="P:phosphatidylinositol phosphate biosynthetic process"/>
    <property type="evidence" value="ECO:0007669"/>
    <property type="project" value="TreeGrafter"/>
</dbReference>
<dbReference type="GO" id="GO:0005886">
    <property type="term" value="C:plasma membrane"/>
    <property type="evidence" value="ECO:0007669"/>
    <property type="project" value="TreeGrafter"/>
</dbReference>
<reference evidence="3" key="3">
    <citation type="submission" date="2025-09" db="UniProtKB">
        <authorList>
            <consortium name="Ensembl"/>
        </authorList>
    </citation>
    <scope>IDENTIFICATION</scope>
</reference>
<dbReference type="GO" id="GO:0005524">
    <property type="term" value="F:ATP binding"/>
    <property type="evidence" value="ECO:0007669"/>
    <property type="project" value="UniProtKB-UniRule"/>
</dbReference>
<dbReference type="PANTHER" id="PTHR23086">
    <property type="entry name" value="PHOSPHATIDYLINOSITOL-4-PHOSPHATE 5-KINASE"/>
    <property type="match status" value="1"/>
</dbReference>
<dbReference type="OMA" id="MRIKFDF"/>
<keyword evidence="4" id="KW-1185">Reference proteome</keyword>
<keyword evidence="1" id="KW-0808">Transferase</keyword>
<name>A0A2K6K8L2_RHIBE</name>
<dbReference type="GeneTree" id="ENSGT00940000154703"/>
<evidence type="ECO:0000313" key="3">
    <source>
        <dbReference type="Ensembl" id="ENSRBIP00000007626.1"/>
    </source>
</evidence>
<dbReference type="PROSITE" id="PS51455">
    <property type="entry name" value="PIPK"/>
    <property type="match status" value="1"/>
</dbReference>
<dbReference type="InterPro" id="IPR027483">
    <property type="entry name" value="PInositol-4-P-4/5-kinase_C_sf"/>
</dbReference>
<evidence type="ECO:0000256" key="1">
    <source>
        <dbReference type="PROSITE-ProRule" id="PRU00781"/>
    </source>
</evidence>
<dbReference type="Gene3D" id="3.30.800.10">
    <property type="entry name" value="Phosphatidylinositol Phosphate Kinase II Beta"/>
    <property type="match status" value="1"/>
</dbReference>
<dbReference type="InterPro" id="IPR027484">
    <property type="entry name" value="PInositol-4-P-5-kinase_N"/>
</dbReference>
<feature type="domain" description="PIPK" evidence="2">
    <location>
        <begin position="53"/>
        <end position="379"/>
    </location>
</feature>
<dbReference type="Proteomes" id="UP000233180">
    <property type="component" value="Unassembled WGS sequence"/>
</dbReference>
<dbReference type="Pfam" id="PF01504">
    <property type="entry name" value="PIP5K"/>
    <property type="match status" value="1"/>
</dbReference>
<dbReference type="InterPro" id="IPR023610">
    <property type="entry name" value="PInositol-4/5-P-5/4-kinase"/>
</dbReference>
<dbReference type="STRING" id="61621.ENSRBIP00000007626"/>
<keyword evidence="1" id="KW-0067">ATP-binding</keyword>
<dbReference type="SUPFAM" id="SSF56104">
    <property type="entry name" value="SAICAR synthase-like"/>
    <property type="match status" value="1"/>
</dbReference>
<dbReference type="AlphaFoldDB" id="A0A2K6K8L2"/>
<proteinExistence type="predicted"/>
<keyword evidence="1" id="KW-0418">Kinase</keyword>
<dbReference type="Ensembl" id="ENSRBIT00000031227.1">
    <property type="protein sequence ID" value="ENSRBIP00000007626.1"/>
    <property type="gene ID" value="ENSRBIG00000027728.1"/>
</dbReference>
<dbReference type="SMART" id="SM00330">
    <property type="entry name" value="PIPKc"/>
    <property type="match status" value="1"/>
</dbReference>
<sequence length="475" mass="52382">SFDPGVASCTSSSASGIKRLVASEVPCASGMPIKKIGHPGVDSSGETTCRKTTASALKCAVWLGITHTVGSLGPTPEHDVLMQDFCVVESLFFPSEGSNLTSAHHSSDFPFKTYAPVAFCYFQELFGICPDDGLYSLCSEPLIELSSSGADGSLLYVSSHNEFIIKTVQHKEAEFLQKLLPGYHIHLSQNPWTFLPKFYGLCCVQAGGKNIQIVVMKNLLLRLVKMRIKFDFKGSTYKKQKPLPTFKNLDFLQNILMVFFFFFLDADMYNAFCKTLQRDFEIIDYSILMSIHNIDRARKPISSEAQCSTDDHTGGIPAQESRGERILLCIGITDILQSYRFVKKLEHSRKALVHDGDTVSVRHPGFYTERFQCFMCNTAFKKIPARCGGSSSSSDNSCITYQLSVSGEHKAQATTKAEEEPGVHFGCPNVLPQTPPLEEISEGTPIPDPSFSPVVGETLQILTTSTTLEKLDIAE</sequence>
<dbReference type="Gene3D" id="3.30.810.10">
    <property type="entry name" value="2-Layer Sandwich"/>
    <property type="match status" value="1"/>
</dbReference>
<accession>A0A2K6K8L2</accession>
<dbReference type="GO" id="GO:0016308">
    <property type="term" value="F:1-phosphatidylinositol-4-phosphate 5-kinase activity"/>
    <property type="evidence" value="ECO:0007669"/>
    <property type="project" value="TreeGrafter"/>
</dbReference>
<dbReference type="PANTHER" id="PTHR23086:SF54">
    <property type="entry name" value="PHOSPHATIDYLINOSITOL 4-PHOSPHATE 5-KINASE TYPE-1 ALPHA"/>
    <property type="match status" value="1"/>
</dbReference>
<reference evidence="3" key="2">
    <citation type="submission" date="2025-08" db="UniProtKB">
        <authorList>
            <consortium name="Ensembl"/>
        </authorList>
    </citation>
    <scope>IDENTIFICATION</scope>
</reference>
<dbReference type="InterPro" id="IPR002498">
    <property type="entry name" value="PInositol-4-P-4/5-kinase_core"/>
</dbReference>
<protein>
    <recommendedName>
        <fullName evidence="2">PIPK domain-containing protein</fullName>
    </recommendedName>
</protein>
<evidence type="ECO:0000259" key="2">
    <source>
        <dbReference type="PROSITE" id="PS51455"/>
    </source>
</evidence>
<evidence type="ECO:0000313" key="4">
    <source>
        <dbReference type="Proteomes" id="UP000233180"/>
    </source>
</evidence>
<organism evidence="3 4">
    <name type="scientific">Rhinopithecus bieti</name>
    <name type="common">Black snub-nosed monkey</name>
    <name type="synonym">Pygathrix bieti</name>
    <dbReference type="NCBI Taxonomy" id="61621"/>
    <lineage>
        <taxon>Eukaryota</taxon>
        <taxon>Metazoa</taxon>
        <taxon>Chordata</taxon>
        <taxon>Craniata</taxon>
        <taxon>Vertebrata</taxon>
        <taxon>Euteleostomi</taxon>
        <taxon>Mammalia</taxon>
        <taxon>Eutheria</taxon>
        <taxon>Euarchontoglires</taxon>
        <taxon>Primates</taxon>
        <taxon>Haplorrhini</taxon>
        <taxon>Catarrhini</taxon>
        <taxon>Cercopithecidae</taxon>
        <taxon>Colobinae</taxon>
        <taxon>Rhinopithecus</taxon>
    </lineage>
</organism>